<dbReference type="PANTHER" id="PTHR10353:SF29">
    <property type="entry name" value="BETA-GLUCOSIDASE 11"/>
    <property type="match status" value="1"/>
</dbReference>
<keyword evidence="4" id="KW-1185">Reference proteome</keyword>
<evidence type="ECO:0000313" key="4">
    <source>
        <dbReference type="Proteomes" id="UP000236161"/>
    </source>
</evidence>
<dbReference type="GO" id="GO:0008422">
    <property type="term" value="F:beta-glucosidase activity"/>
    <property type="evidence" value="ECO:0007669"/>
    <property type="project" value="UniProtKB-EC"/>
</dbReference>
<accession>A0A2I0AQ47</accession>
<dbReference type="Pfam" id="PF00232">
    <property type="entry name" value="Glyco_hydro_1"/>
    <property type="match status" value="1"/>
</dbReference>
<dbReference type="PANTHER" id="PTHR10353">
    <property type="entry name" value="GLYCOSYL HYDROLASE"/>
    <property type="match status" value="1"/>
</dbReference>
<organism evidence="3 4">
    <name type="scientific">Apostasia shenzhenica</name>
    <dbReference type="NCBI Taxonomy" id="1088818"/>
    <lineage>
        <taxon>Eukaryota</taxon>
        <taxon>Viridiplantae</taxon>
        <taxon>Streptophyta</taxon>
        <taxon>Embryophyta</taxon>
        <taxon>Tracheophyta</taxon>
        <taxon>Spermatophyta</taxon>
        <taxon>Magnoliopsida</taxon>
        <taxon>Liliopsida</taxon>
        <taxon>Asparagales</taxon>
        <taxon>Orchidaceae</taxon>
        <taxon>Apostasioideae</taxon>
        <taxon>Apostasia</taxon>
    </lineage>
</organism>
<keyword evidence="3" id="KW-0378">Hydrolase</keyword>
<dbReference type="Gene3D" id="3.20.20.80">
    <property type="entry name" value="Glycosidases"/>
    <property type="match status" value="1"/>
</dbReference>
<dbReference type="InterPro" id="IPR017853">
    <property type="entry name" value="GH"/>
</dbReference>
<dbReference type="EMBL" id="KZ451961">
    <property type="protein sequence ID" value="PKA57672.1"/>
    <property type="molecule type" value="Genomic_DNA"/>
</dbReference>
<comment type="similarity">
    <text evidence="1 2">Belongs to the glycosyl hydrolase 1 family.</text>
</comment>
<dbReference type="SUPFAM" id="SSF51445">
    <property type="entry name" value="(Trans)glycosidases"/>
    <property type="match status" value="1"/>
</dbReference>
<proteinExistence type="inferred from homology"/>
<dbReference type="EC" id="3.2.1.21" evidence="3"/>
<evidence type="ECO:0000256" key="1">
    <source>
        <dbReference type="ARBA" id="ARBA00010838"/>
    </source>
</evidence>
<name>A0A2I0AQ47_9ASPA</name>
<evidence type="ECO:0000256" key="2">
    <source>
        <dbReference type="RuleBase" id="RU003690"/>
    </source>
</evidence>
<keyword evidence="3" id="KW-0326">Glycosidase</keyword>
<dbReference type="OrthoDB" id="65569at2759"/>
<dbReference type="InterPro" id="IPR001360">
    <property type="entry name" value="Glyco_hydro_1"/>
</dbReference>
<dbReference type="AlphaFoldDB" id="A0A2I0AQ47"/>
<sequence>MSKTGLEAYKFSLSWSRLLPSGRGKPNPKGVEFYNNVINELLKHGIQPHVSLHHLDLPLIYEQEYGSWLSTKIIDDFREYADLCFKEFGDRVTHWTTMGEPNIFSLASYDSGSFPPHRCSYPFGTHCRGGNSTVEPYIAAHHMILAHSAAVKLYRTKYQAVQKGKIGFNVYSIWPSPWSNSTEDLKASKRVLDFIAGWIINPLVYGDYPEIMRKNAGSRLPSFSESESEEVKGAFDFVGINYYFSKYVADNPDGPKIAQRDFNEDMLAKFADSKDSELGTGLAAPGYIPNTPAGLLKLLNHIKEAYGNPPVYIHENGCGLGLNDTFNDTWKVAYLGDHIGSMLEALREGSDVRGYFVWSFVDVYELLAGYKSRFGLYHVNFTSEKLERAPRLSALWYSNFLKNGGAIKIKKAGRGAATHSSQ</sequence>
<dbReference type="PRINTS" id="PR00131">
    <property type="entry name" value="GLHYDRLASE1"/>
</dbReference>
<evidence type="ECO:0000313" key="3">
    <source>
        <dbReference type="EMBL" id="PKA57672.1"/>
    </source>
</evidence>
<reference evidence="3 4" key="1">
    <citation type="journal article" date="2017" name="Nature">
        <title>The Apostasia genome and the evolution of orchids.</title>
        <authorList>
            <person name="Zhang G.Q."/>
            <person name="Liu K.W."/>
            <person name="Li Z."/>
            <person name="Lohaus R."/>
            <person name="Hsiao Y.Y."/>
            <person name="Niu S.C."/>
            <person name="Wang J.Y."/>
            <person name="Lin Y.C."/>
            <person name="Xu Q."/>
            <person name="Chen L.J."/>
            <person name="Yoshida K."/>
            <person name="Fujiwara S."/>
            <person name="Wang Z.W."/>
            <person name="Zhang Y.Q."/>
            <person name="Mitsuda N."/>
            <person name="Wang M."/>
            <person name="Liu G.H."/>
            <person name="Pecoraro L."/>
            <person name="Huang H.X."/>
            <person name="Xiao X.J."/>
            <person name="Lin M."/>
            <person name="Wu X.Y."/>
            <person name="Wu W.L."/>
            <person name="Chen Y.Y."/>
            <person name="Chang S.B."/>
            <person name="Sakamoto S."/>
            <person name="Ohme-Takagi M."/>
            <person name="Yagi M."/>
            <person name="Zeng S.J."/>
            <person name="Shen C.Y."/>
            <person name="Yeh C.M."/>
            <person name="Luo Y.B."/>
            <person name="Tsai W.C."/>
            <person name="Van de Peer Y."/>
            <person name="Liu Z.J."/>
        </authorList>
    </citation>
    <scope>NUCLEOTIDE SEQUENCE [LARGE SCALE GENOMIC DNA]</scope>
    <source>
        <strain evidence="4">cv. Shenzhen</strain>
        <tissue evidence="3">Stem</tissue>
    </source>
</reference>
<dbReference type="GO" id="GO:0005975">
    <property type="term" value="P:carbohydrate metabolic process"/>
    <property type="evidence" value="ECO:0007669"/>
    <property type="project" value="InterPro"/>
</dbReference>
<protein>
    <submittedName>
        <fullName evidence="3">Beta-glucosidase 22</fullName>
        <ecNumber evidence="3">3.2.1.21</ecNumber>
    </submittedName>
</protein>
<dbReference type="FunFam" id="3.20.20.80:FF:000041">
    <property type="entry name" value="Beta-glucosidase 7"/>
    <property type="match status" value="1"/>
</dbReference>
<dbReference type="Proteomes" id="UP000236161">
    <property type="component" value="Unassembled WGS sequence"/>
</dbReference>
<dbReference type="STRING" id="1088818.A0A2I0AQ47"/>
<gene>
    <name evidence="3" type="primary">BGLU22</name>
    <name evidence="3" type="ORF">AXF42_Ash016718</name>
</gene>